<dbReference type="OrthoDB" id="9799345at2"/>
<dbReference type="SMART" id="SM00342">
    <property type="entry name" value="HTH_ARAC"/>
    <property type="match status" value="1"/>
</dbReference>
<keyword evidence="2" id="KW-0238">DNA-binding</keyword>
<keyword evidence="1" id="KW-0805">Transcription regulation</keyword>
<dbReference type="AlphaFoldDB" id="A0A5N6A7L2"/>
<reference evidence="6" key="1">
    <citation type="submission" date="2019-10" db="EMBL/GenBank/DDBJ databases">
        <title>Nonomuraea sp. nov., isolated from Phyllanthus amarus.</title>
        <authorList>
            <person name="Klykleung N."/>
            <person name="Tanasupawat S."/>
        </authorList>
    </citation>
    <scope>NUCLEOTIDE SEQUENCE [LARGE SCALE GENOMIC DNA]</scope>
    <source>
        <strain evidence="6">3MP-10</strain>
    </source>
</reference>
<organism evidence="6 7">
    <name type="scientific">Streptomyces mimosae</name>
    <dbReference type="NCBI Taxonomy" id="2586635"/>
    <lineage>
        <taxon>Bacteria</taxon>
        <taxon>Bacillati</taxon>
        <taxon>Actinomycetota</taxon>
        <taxon>Actinomycetes</taxon>
        <taxon>Kitasatosporales</taxon>
        <taxon>Streptomycetaceae</taxon>
        <taxon>Streptomyces</taxon>
    </lineage>
</organism>
<keyword evidence="7" id="KW-1185">Reference proteome</keyword>
<dbReference type="GO" id="GO:0003700">
    <property type="term" value="F:DNA-binding transcription factor activity"/>
    <property type="evidence" value="ECO:0007669"/>
    <property type="project" value="InterPro"/>
</dbReference>
<dbReference type="InterPro" id="IPR018060">
    <property type="entry name" value="HTH_AraC"/>
</dbReference>
<evidence type="ECO:0000259" key="5">
    <source>
        <dbReference type="PROSITE" id="PS01124"/>
    </source>
</evidence>
<dbReference type="GO" id="GO:0043565">
    <property type="term" value="F:sequence-specific DNA binding"/>
    <property type="evidence" value="ECO:0007669"/>
    <property type="project" value="InterPro"/>
</dbReference>
<dbReference type="InterPro" id="IPR009057">
    <property type="entry name" value="Homeodomain-like_sf"/>
</dbReference>
<evidence type="ECO:0000313" key="7">
    <source>
        <dbReference type="Proteomes" id="UP000314251"/>
    </source>
</evidence>
<feature type="region of interest" description="Disordered" evidence="4">
    <location>
        <begin position="1"/>
        <end position="90"/>
    </location>
</feature>
<evidence type="ECO:0000256" key="3">
    <source>
        <dbReference type="ARBA" id="ARBA00023163"/>
    </source>
</evidence>
<dbReference type="Gene3D" id="1.10.10.60">
    <property type="entry name" value="Homeodomain-like"/>
    <property type="match status" value="1"/>
</dbReference>
<dbReference type="EMBL" id="VDLY02000010">
    <property type="protein sequence ID" value="KAB8164242.1"/>
    <property type="molecule type" value="Genomic_DNA"/>
</dbReference>
<evidence type="ECO:0000313" key="6">
    <source>
        <dbReference type="EMBL" id="KAB8164242.1"/>
    </source>
</evidence>
<accession>A0A5N6A7L2</accession>
<dbReference type="Pfam" id="PF12833">
    <property type="entry name" value="HTH_18"/>
    <property type="match status" value="1"/>
</dbReference>
<feature type="domain" description="HTH araC/xylS-type" evidence="5">
    <location>
        <begin position="317"/>
        <end position="417"/>
    </location>
</feature>
<dbReference type="Pfam" id="PF14525">
    <property type="entry name" value="AraC_binding_2"/>
    <property type="match status" value="1"/>
</dbReference>
<protein>
    <submittedName>
        <fullName evidence="6">Helix-turn-helix domain-containing protein</fullName>
    </submittedName>
</protein>
<dbReference type="PANTHER" id="PTHR46796:SF6">
    <property type="entry name" value="ARAC SUBFAMILY"/>
    <property type="match status" value="1"/>
</dbReference>
<proteinExistence type="predicted"/>
<evidence type="ECO:0000256" key="4">
    <source>
        <dbReference type="SAM" id="MobiDB-lite"/>
    </source>
</evidence>
<sequence length="431" mass="45762">MANVTAAGAHVRPDRSAVPRRLTGNARQATRGCPPEPTHRATPHRSPTPGAPPGDEGSPGEPPNGGFRSPAVPTLVDPGPPGPGVPGRGRTVLRTVFHTDQVATAEERFAAWRECVSRGVVVTTQEPLPTGPERSAFRGVLRAGALGPVRVSAMEYRALVAKRTPRQIRELDPGWYQVGLILHGRQSIALDGPPTRLWPGDMVLYDTTQPFVARVPPALSTGSVVLQLPTGQLPWQRGRLRPLFGRRLPGDDPAVALLRRLLLDLIGPVAGGAGSGWGPSDAGRLGVLVTDLVTAVVERRLDPAEPPSPAGADVLRLRIGAHIERRLADPGLDPTSVAAAHHISVRYLHRIFQPSGGVATAIRALRLERCRRDLLDPALADTPVSSIGARWGFTRPSDFGRAFRAAYGLPPGAYRREALAARPVPVGAPGA</sequence>
<dbReference type="InterPro" id="IPR050204">
    <property type="entry name" value="AraC_XylS_family_regulators"/>
</dbReference>
<gene>
    <name evidence="6" type="ORF">FH607_016495</name>
</gene>
<dbReference type="SUPFAM" id="SSF46689">
    <property type="entry name" value="Homeodomain-like"/>
    <property type="match status" value="1"/>
</dbReference>
<dbReference type="Proteomes" id="UP000314251">
    <property type="component" value="Unassembled WGS sequence"/>
</dbReference>
<dbReference type="InterPro" id="IPR035418">
    <property type="entry name" value="AraC-bd_2"/>
</dbReference>
<keyword evidence="3" id="KW-0804">Transcription</keyword>
<comment type="caution">
    <text evidence="6">The sequence shown here is derived from an EMBL/GenBank/DDBJ whole genome shotgun (WGS) entry which is preliminary data.</text>
</comment>
<evidence type="ECO:0000256" key="1">
    <source>
        <dbReference type="ARBA" id="ARBA00023015"/>
    </source>
</evidence>
<evidence type="ECO:0000256" key="2">
    <source>
        <dbReference type="ARBA" id="ARBA00023125"/>
    </source>
</evidence>
<name>A0A5N6A7L2_9ACTN</name>
<dbReference type="PANTHER" id="PTHR46796">
    <property type="entry name" value="HTH-TYPE TRANSCRIPTIONAL ACTIVATOR RHAS-RELATED"/>
    <property type="match status" value="1"/>
</dbReference>
<dbReference type="PROSITE" id="PS01124">
    <property type="entry name" value="HTH_ARAC_FAMILY_2"/>
    <property type="match status" value="1"/>
</dbReference>